<dbReference type="GO" id="GO:0016363">
    <property type="term" value="C:nuclear matrix"/>
    <property type="evidence" value="ECO:0007669"/>
    <property type="project" value="TreeGrafter"/>
</dbReference>
<evidence type="ECO:0000256" key="9">
    <source>
        <dbReference type="RuleBase" id="RU366037"/>
    </source>
</evidence>
<evidence type="ECO:0000256" key="6">
    <source>
        <dbReference type="ARBA" id="ARBA00022555"/>
    </source>
</evidence>
<keyword evidence="5 9" id="KW-0963">Cytoplasm</keyword>
<organism evidence="12">
    <name type="scientific">Cyberlindnera fabianii</name>
    <name type="common">Yeast</name>
    <name type="synonym">Hansenula fabianii</name>
    <dbReference type="NCBI Taxonomy" id="36022"/>
    <lineage>
        <taxon>Eukaryota</taxon>
        <taxon>Fungi</taxon>
        <taxon>Dikarya</taxon>
        <taxon>Ascomycota</taxon>
        <taxon>Saccharomycotina</taxon>
        <taxon>Saccharomycetes</taxon>
        <taxon>Phaffomycetales</taxon>
        <taxon>Phaffomycetaceae</taxon>
        <taxon>Cyberlindnera</taxon>
    </lineage>
</organism>
<feature type="domain" description="Exportin-T C-terminal" evidence="11">
    <location>
        <begin position="317"/>
        <end position="998"/>
    </location>
</feature>
<reference evidence="12" key="1">
    <citation type="journal article" date="2014" name="Genome Announc.">
        <title>Genome sequence of the yeast Cyberlindnera fabianii (Hansenula fabianii).</title>
        <authorList>
            <person name="Freel K.C."/>
            <person name="Sarilar V."/>
            <person name="Neuveglise C."/>
            <person name="Devillers H."/>
            <person name="Friedrich A."/>
            <person name="Schacherer J."/>
        </authorList>
    </citation>
    <scope>NUCLEOTIDE SEQUENCE</scope>
    <source>
        <strain evidence="12">YJS4271</strain>
    </source>
</reference>
<comment type="function">
    <text evidence="9">tRNA nucleus export receptor which facilitates tRNA translocation across the nuclear pore complex.</text>
</comment>
<evidence type="ECO:0000259" key="11">
    <source>
        <dbReference type="Pfam" id="PF19282"/>
    </source>
</evidence>
<dbReference type="SUPFAM" id="SSF48371">
    <property type="entry name" value="ARM repeat"/>
    <property type="match status" value="1"/>
</dbReference>
<dbReference type="InterPro" id="IPR045546">
    <property type="entry name" value="Exportin-T_C"/>
</dbReference>
<evidence type="ECO:0000259" key="10">
    <source>
        <dbReference type="Pfam" id="PF08389"/>
    </source>
</evidence>
<dbReference type="Pfam" id="PF19282">
    <property type="entry name" value="Exportin-T"/>
    <property type="match status" value="1"/>
</dbReference>
<dbReference type="AlphaFoldDB" id="A0A061AXS4"/>
<dbReference type="PhylomeDB" id="A0A061AXS4"/>
<comment type="subcellular location">
    <subcellularLocation>
        <location evidence="1 9">Cytoplasm</location>
    </subcellularLocation>
    <subcellularLocation>
        <location evidence="9">Nucleus</location>
    </subcellularLocation>
    <text evidence="9">Shuttles between the nucleus and the cytoplasm.</text>
</comment>
<dbReference type="GO" id="GO:0031267">
    <property type="term" value="F:small GTPase binding"/>
    <property type="evidence" value="ECO:0007669"/>
    <property type="project" value="InterPro"/>
</dbReference>
<feature type="domain" description="Exportin-1/Importin-beta-like" evidence="10">
    <location>
        <begin position="98"/>
        <end position="251"/>
    </location>
</feature>
<evidence type="ECO:0000313" key="12">
    <source>
        <dbReference type="EMBL" id="CDR40207.1"/>
    </source>
</evidence>
<evidence type="ECO:0000256" key="2">
    <source>
        <dbReference type="ARBA" id="ARBA00009466"/>
    </source>
</evidence>
<sequence>MEEQIKQAVEIAIGGTADANLREQAIRFLNDLKSSADGWQAFSLILKDINTPDQTRFIALQALCDSVPQLGQEQNGYIRTTLLQHLNAIITANKYEQVFFKNKLAETFAALFCSTYLVSWNSFFKDFQELIKDENEIAVDMFLRVLLAIHSEIGDQLIIRERSVVERNNSLKDGIRVSDMSTLTLIWKKILADFKDKSGSLVQEILRECLQVIGGWVSWIEISLIVPSDYINLILQFLTRREQRVVCCDTLTEIISKKMKPENKLELLSLLNLTSVVGSLSLDESDLEFVEHIAKLYNAIGLELTYILDSSEASSTAKSTANDQIVAVFPYILNFLSNDYDDVSQQVFSFISSFLAALKKVTKQNGGQFTSTHLEMLRTLLQKIIVKMKYDADDDGDDEDTIGEFNEFRSRLKIFQDSISAINPEIYLEQLFAVINQSIFESSGDDWRQIELGLFELTNFSDSLKQNMLNIPKNQLLESKPYLMFQEMLIKTINSNVIQINHPLIQLLLFELILRHSTLVNNSANKNDLTNHILGLFTNLGLANSNQKVQMRCWYLFFRFCKLTKPQLDDAFIDRLIRDMSQNLLVIEAELPKKDEDSELVESSSKFDNQLYLFETVGLLISLVDASKTPLKLKLMDLLFGPIFGNLQRIVSSPNPDPKTILEAHHLLMAIGTIARGFEYDTTPNRKYTPEIVEKFNNTAEVVLVTLETLSSQENIRDAARFSFARFIPILKADIGSHLSRLISIILASSNLRFSEMTDFLGFIGQIVHNFNKDDMVYQLLNDLFTPLTTKVYQMLDDKGENGVYELMPDVVREKSALKKAYITLLVSLSTNNVTSLLITQTNKGNLPTILQSLFANANNLDDLQVAKLSLSTLVTLTNVFGNDAVNDPNDKYAAGLTIEGIYTFLLENLVRLCFEIPFQNQKFDIADAQYRFVADELANILKTLFLIKGDALVVYLRDVYFPQIQLPGNAGNELIQNMVTLDVKAFKKQFVTFVMQFKS</sequence>
<evidence type="ECO:0000256" key="8">
    <source>
        <dbReference type="ARBA" id="ARBA00023242"/>
    </source>
</evidence>
<dbReference type="InterPro" id="IPR016024">
    <property type="entry name" value="ARM-type_fold"/>
</dbReference>
<keyword evidence="7 9" id="KW-0694">RNA-binding</keyword>
<comment type="similarity">
    <text evidence="2 9">Belongs to the exportin family.</text>
</comment>
<dbReference type="GO" id="GO:0005737">
    <property type="term" value="C:cytoplasm"/>
    <property type="evidence" value="ECO:0007669"/>
    <property type="project" value="UniProtKB-SubCell"/>
</dbReference>
<dbReference type="GO" id="GO:0000049">
    <property type="term" value="F:tRNA binding"/>
    <property type="evidence" value="ECO:0007669"/>
    <property type="project" value="UniProtKB-UniRule"/>
</dbReference>
<evidence type="ECO:0000256" key="4">
    <source>
        <dbReference type="ARBA" id="ARBA00022448"/>
    </source>
</evidence>
<name>A0A061AXS4_CYBFA</name>
<dbReference type="PANTHER" id="PTHR15952:SF11">
    <property type="entry name" value="EXPORTIN-T"/>
    <property type="match status" value="1"/>
</dbReference>
<gene>
    <name evidence="12" type="ORF">CYFA0S_04e05908g</name>
</gene>
<proteinExistence type="inferred from homology"/>
<dbReference type="GO" id="GO:0005643">
    <property type="term" value="C:nuclear pore"/>
    <property type="evidence" value="ECO:0007669"/>
    <property type="project" value="TreeGrafter"/>
</dbReference>
<accession>A0A061AXS4</accession>
<keyword evidence="6 9" id="KW-0820">tRNA-binding</keyword>
<keyword evidence="4 9" id="KW-0813">Transport</keyword>
<dbReference type="VEuPathDB" id="FungiDB:BON22_2516"/>
<dbReference type="InterPro" id="IPR013598">
    <property type="entry name" value="Exportin-1/Importin-b-like"/>
</dbReference>
<dbReference type="OrthoDB" id="26399at2759"/>
<dbReference type="EMBL" id="LK052889">
    <property type="protein sequence ID" value="CDR40207.1"/>
    <property type="molecule type" value="Genomic_DNA"/>
</dbReference>
<keyword evidence="8 9" id="KW-0539">Nucleus</keyword>
<dbReference type="Pfam" id="PF08389">
    <property type="entry name" value="Xpo1"/>
    <property type="match status" value="1"/>
</dbReference>
<protein>
    <recommendedName>
        <fullName evidence="3 9">Exportin-T</fullName>
    </recommendedName>
    <alternativeName>
        <fullName evidence="9">Exportin(tRNA)</fullName>
    </alternativeName>
    <alternativeName>
        <fullName evidence="9">tRNA exportin</fullName>
    </alternativeName>
</protein>
<evidence type="ECO:0000256" key="5">
    <source>
        <dbReference type="ARBA" id="ARBA00022490"/>
    </source>
</evidence>
<dbReference type="GO" id="GO:0071528">
    <property type="term" value="P:tRNA re-export from nucleus"/>
    <property type="evidence" value="ECO:0007669"/>
    <property type="project" value="UniProtKB-UniRule"/>
</dbReference>
<evidence type="ECO:0000256" key="1">
    <source>
        <dbReference type="ARBA" id="ARBA00004496"/>
    </source>
</evidence>
<evidence type="ECO:0000256" key="3">
    <source>
        <dbReference type="ARBA" id="ARBA00018928"/>
    </source>
</evidence>
<evidence type="ECO:0000256" key="7">
    <source>
        <dbReference type="ARBA" id="ARBA00022884"/>
    </source>
</evidence>
<dbReference type="PANTHER" id="PTHR15952">
    <property type="entry name" value="EXPORTIN-T/LOS1"/>
    <property type="match status" value="1"/>
</dbReference>
<dbReference type="Gene3D" id="1.25.10.10">
    <property type="entry name" value="Leucine-rich Repeat Variant"/>
    <property type="match status" value="1"/>
</dbReference>
<dbReference type="InterPro" id="IPR011989">
    <property type="entry name" value="ARM-like"/>
</dbReference>
<dbReference type="InterPro" id="IPR040017">
    <property type="entry name" value="XPOT"/>
</dbReference>